<dbReference type="Gene3D" id="3.30.420.10">
    <property type="entry name" value="Ribonuclease H-like superfamily/Ribonuclease H"/>
    <property type="match status" value="1"/>
</dbReference>
<comment type="caution">
    <text evidence="8">The sequence shown here is derived from an EMBL/GenBank/DDBJ whole genome shotgun (WGS) entry which is preliminary data.</text>
</comment>
<dbReference type="GO" id="GO:0006259">
    <property type="term" value="P:DNA metabolic process"/>
    <property type="evidence" value="ECO:0007669"/>
    <property type="project" value="UniProtKB-ARBA"/>
</dbReference>
<keyword evidence="9" id="KW-1185">Reference proteome</keyword>
<keyword evidence="2 6" id="KW-0540">Nuclease</keyword>
<evidence type="ECO:0000259" key="7">
    <source>
        <dbReference type="SMART" id="SM00479"/>
    </source>
</evidence>
<dbReference type="FunFam" id="3.30.420.10:FF:000003">
    <property type="entry name" value="Oligoribonuclease"/>
    <property type="match status" value="1"/>
</dbReference>
<name>G2J8I2_9BURK</name>
<dbReference type="GO" id="GO:0003676">
    <property type="term" value="F:nucleic acid binding"/>
    <property type="evidence" value="ECO:0007669"/>
    <property type="project" value="InterPro"/>
</dbReference>
<comment type="function">
    <text evidence="6">3'-to-5' exoribonuclease specific for small oligoribonucleotides.</text>
</comment>
<dbReference type="PANTHER" id="PTHR11046">
    <property type="entry name" value="OLIGORIBONUCLEASE, MITOCHONDRIAL"/>
    <property type="match status" value="1"/>
</dbReference>
<dbReference type="Proteomes" id="UP000054051">
    <property type="component" value="Unassembled WGS sequence"/>
</dbReference>
<organism evidence="8 9">
    <name type="scientific">Candidatus Glomeribacter gigasporarum BEG34</name>
    <dbReference type="NCBI Taxonomy" id="1070319"/>
    <lineage>
        <taxon>Bacteria</taxon>
        <taxon>Pseudomonadati</taxon>
        <taxon>Pseudomonadota</taxon>
        <taxon>Betaproteobacteria</taxon>
        <taxon>Burkholderiales</taxon>
        <taxon>Burkholderiaceae</taxon>
        <taxon>Candidatus Glomeribacter</taxon>
    </lineage>
</organism>
<dbReference type="PANTHER" id="PTHR11046:SF0">
    <property type="entry name" value="OLIGORIBONUCLEASE, MITOCHONDRIAL"/>
    <property type="match status" value="1"/>
</dbReference>
<dbReference type="STRING" id="1070319.CAGGBEG34_200083"/>
<proteinExistence type="inferred from homology"/>
<evidence type="ECO:0000256" key="2">
    <source>
        <dbReference type="ARBA" id="ARBA00022722"/>
    </source>
</evidence>
<dbReference type="InterPro" id="IPR036397">
    <property type="entry name" value="RNaseH_sf"/>
</dbReference>
<dbReference type="EMBL" id="CAFB01000037">
    <property type="protein sequence ID" value="CCD29079.1"/>
    <property type="molecule type" value="Genomic_DNA"/>
</dbReference>
<dbReference type="SMART" id="SM00479">
    <property type="entry name" value="EXOIII"/>
    <property type="match status" value="1"/>
</dbReference>
<keyword evidence="6" id="KW-0963">Cytoplasm</keyword>
<dbReference type="GO" id="GO:0005737">
    <property type="term" value="C:cytoplasm"/>
    <property type="evidence" value="ECO:0007669"/>
    <property type="project" value="UniProtKB-SubCell"/>
</dbReference>
<dbReference type="Pfam" id="PF00929">
    <property type="entry name" value="RNase_T"/>
    <property type="match status" value="1"/>
</dbReference>
<dbReference type="EC" id="3.1.-.-" evidence="6"/>
<comment type="subcellular location">
    <subcellularLocation>
        <location evidence="6">Cytoplasm</location>
    </subcellularLocation>
</comment>
<keyword evidence="3 6" id="KW-0378">Hydrolase</keyword>
<keyword evidence="4 6" id="KW-0269">Exonuclease</keyword>
<gene>
    <name evidence="6 8" type="primary">orn</name>
    <name evidence="8" type="ORF">CAGGBEG34_200083</name>
</gene>
<dbReference type="HAMAP" id="MF_00045">
    <property type="entry name" value="Oligoribonuclease"/>
    <property type="match status" value="1"/>
</dbReference>
<dbReference type="InterPro" id="IPR013520">
    <property type="entry name" value="Ribonucl_H"/>
</dbReference>
<protein>
    <recommendedName>
        <fullName evidence="5 6">Oligoribonuclease</fullName>
        <ecNumber evidence="6">3.1.-.-</ecNumber>
    </recommendedName>
</protein>
<sequence length="200" mass="22877">MPDCMPVAPVEADLALNECNLVWLDMEMSGLRPEADRILEIAVVVTDSSLDIAIEGPALALHQSDEVLEGMDSWNQKMHGRSGLIERVRASALNEQDAAEQLLAFLNRYVPPGKSPLCGNSVCQDRRFMARWMPDFEAFFHYRNLDVSTLKELCRRWRPALYRGFHKHGLHTAQADIQESIAELKYYREHFIRLDSAFET</sequence>
<evidence type="ECO:0000313" key="9">
    <source>
        <dbReference type="Proteomes" id="UP000054051"/>
    </source>
</evidence>
<evidence type="ECO:0000256" key="1">
    <source>
        <dbReference type="ARBA" id="ARBA00009921"/>
    </source>
</evidence>
<dbReference type="InterPro" id="IPR012337">
    <property type="entry name" value="RNaseH-like_sf"/>
</dbReference>
<evidence type="ECO:0000256" key="4">
    <source>
        <dbReference type="ARBA" id="ARBA00022839"/>
    </source>
</evidence>
<dbReference type="AlphaFoldDB" id="G2J8I2"/>
<evidence type="ECO:0000256" key="3">
    <source>
        <dbReference type="ARBA" id="ARBA00022801"/>
    </source>
</evidence>
<dbReference type="eggNOG" id="COG1949">
    <property type="taxonomic scope" value="Bacteria"/>
</dbReference>
<feature type="domain" description="Exonuclease" evidence="7">
    <location>
        <begin position="20"/>
        <end position="193"/>
    </location>
</feature>
<dbReference type="SUPFAM" id="SSF53098">
    <property type="entry name" value="Ribonuclease H-like"/>
    <property type="match status" value="1"/>
</dbReference>
<evidence type="ECO:0000256" key="5">
    <source>
        <dbReference type="ARBA" id="ARBA00070964"/>
    </source>
</evidence>
<accession>G2J8I2</accession>
<dbReference type="InterPro" id="IPR022894">
    <property type="entry name" value="Oligoribonuclease"/>
</dbReference>
<reference evidence="8 9" key="1">
    <citation type="submission" date="2011-08" db="EMBL/GenBank/DDBJ databases">
        <title>The genome of the obligate endobacterium of an arbuscular mycorrhizal fungus reveals an interphylum network of nutritional interactions.</title>
        <authorList>
            <person name="Ghignone S."/>
            <person name="Salvioli A."/>
            <person name="Anca I."/>
            <person name="Lumini E."/>
            <person name="Ortu G."/>
            <person name="Petiti L."/>
            <person name="Cruveiller S."/>
            <person name="Bianciotto V."/>
            <person name="Piffanelli P."/>
            <person name="Lanfranco L."/>
            <person name="Bonfante P."/>
        </authorList>
    </citation>
    <scope>NUCLEOTIDE SEQUENCE [LARGE SCALE GENOMIC DNA]</scope>
    <source>
        <strain evidence="8 9">BEG34</strain>
    </source>
</reference>
<dbReference type="NCBIfam" id="NF003765">
    <property type="entry name" value="PRK05359.1"/>
    <property type="match status" value="1"/>
</dbReference>
<dbReference type="GO" id="GO:0000175">
    <property type="term" value="F:3'-5'-RNA exonuclease activity"/>
    <property type="evidence" value="ECO:0007669"/>
    <property type="project" value="InterPro"/>
</dbReference>
<dbReference type="CDD" id="cd06135">
    <property type="entry name" value="Orn"/>
    <property type="match status" value="1"/>
</dbReference>
<feature type="active site" evidence="6">
    <location>
        <position position="142"/>
    </location>
</feature>
<evidence type="ECO:0000313" key="8">
    <source>
        <dbReference type="EMBL" id="CCD29079.1"/>
    </source>
</evidence>
<comment type="similarity">
    <text evidence="1 6">Belongs to the oligoribonuclease family.</text>
</comment>
<evidence type="ECO:0000256" key="6">
    <source>
        <dbReference type="HAMAP-Rule" id="MF_00045"/>
    </source>
</evidence>